<dbReference type="GO" id="GO:0003677">
    <property type="term" value="F:DNA binding"/>
    <property type="evidence" value="ECO:0007669"/>
    <property type="project" value="InterPro"/>
</dbReference>
<dbReference type="Proteomes" id="UP000199682">
    <property type="component" value="Unassembled WGS sequence"/>
</dbReference>
<proteinExistence type="inferred from homology"/>
<evidence type="ECO:0000313" key="8">
    <source>
        <dbReference type="EMBL" id="SDM75443.1"/>
    </source>
</evidence>
<dbReference type="Pfam" id="PF04542">
    <property type="entry name" value="Sigma70_r2"/>
    <property type="match status" value="1"/>
</dbReference>
<feature type="domain" description="RNA polymerase sigma-70 region 2" evidence="6">
    <location>
        <begin position="15"/>
        <end position="80"/>
    </location>
</feature>
<dbReference type="Gene3D" id="1.10.1740.10">
    <property type="match status" value="1"/>
</dbReference>
<sequence length="184" mass="20845">MVVRDHEALAAFERIYRANVGAITRYFARRCVDPQLVADLTADTFVRAITSFPTFDSSRGTAASWLYGIARKTFSAHCEQSARGTELVRRVGGRRELSRDELAELEERIDAEQRGRLLLERLETLPDVEREAIELVHLDGLAPKEAAEALGVPKGAMRTRLYRAMTRMREVVRDEVEVQANEQV</sequence>
<dbReference type="SUPFAM" id="SSF88946">
    <property type="entry name" value="Sigma2 domain of RNA polymerase sigma factors"/>
    <property type="match status" value="1"/>
</dbReference>
<feature type="domain" description="RNA polymerase sigma factor 70 region 4 type 2" evidence="7">
    <location>
        <begin position="117"/>
        <end position="168"/>
    </location>
</feature>
<evidence type="ECO:0000256" key="1">
    <source>
        <dbReference type="ARBA" id="ARBA00010641"/>
    </source>
</evidence>
<dbReference type="InterPro" id="IPR014284">
    <property type="entry name" value="RNA_pol_sigma-70_dom"/>
</dbReference>
<evidence type="ECO:0000259" key="6">
    <source>
        <dbReference type="Pfam" id="PF04542"/>
    </source>
</evidence>
<dbReference type="InterPro" id="IPR007627">
    <property type="entry name" value="RNA_pol_sigma70_r2"/>
</dbReference>
<dbReference type="GO" id="GO:0016987">
    <property type="term" value="F:sigma factor activity"/>
    <property type="evidence" value="ECO:0007669"/>
    <property type="project" value="UniProtKB-KW"/>
</dbReference>
<comment type="similarity">
    <text evidence="1">Belongs to the sigma-70 factor family. ECF subfamily.</text>
</comment>
<dbReference type="EMBL" id="FNET01000026">
    <property type="protein sequence ID" value="SDM75443.1"/>
    <property type="molecule type" value="Genomic_DNA"/>
</dbReference>
<name>A0A1G9VTG1_9PSEU</name>
<dbReference type="SUPFAM" id="SSF88659">
    <property type="entry name" value="Sigma3 and sigma4 domains of RNA polymerase sigma factors"/>
    <property type="match status" value="1"/>
</dbReference>
<keyword evidence="5" id="KW-0175">Coiled coil</keyword>
<evidence type="ECO:0000259" key="7">
    <source>
        <dbReference type="Pfam" id="PF08281"/>
    </source>
</evidence>
<dbReference type="InterPro" id="IPR036388">
    <property type="entry name" value="WH-like_DNA-bd_sf"/>
</dbReference>
<dbReference type="NCBIfam" id="TIGR02937">
    <property type="entry name" value="sigma70-ECF"/>
    <property type="match status" value="1"/>
</dbReference>
<reference evidence="9" key="1">
    <citation type="submission" date="2016-10" db="EMBL/GenBank/DDBJ databases">
        <authorList>
            <person name="Varghese N."/>
            <person name="Submissions S."/>
        </authorList>
    </citation>
    <scope>NUCLEOTIDE SEQUENCE [LARGE SCALE GENOMIC DNA]</scope>
    <source>
        <strain evidence="9">DSM 44796</strain>
    </source>
</reference>
<organism evidence="8 9">
    <name type="scientific">Lentzea albidocapillata subsp. violacea</name>
    <dbReference type="NCBI Taxonomy" id="128104"/>
    <lineage>
        <taxon>Bacteria</taxon>
        <taxon>Bacillati</taxon>
        <taxon>Actinomycetota</taxon>
        <taxon>Actinomycetes</taxon>
        <taxon>Pseudonocardiales</taxon>
        <taxon>Pseudonocardiaceae</taxon>
        <taxon>Lentzea</taxon>
    </lineage>
</organism>
<dbReference type="InterPro" id="IPR013249">
    <property type="entry name" value="RNA_pol_sigma70_r4_t2"/>
</dbReference>
<evidence type="ECO:0000256" key="3">
    <source>
        <dbReference type="ARBA" id="ARBA00023082"/>
    </source>
</evidence>
<evidence type="ECO:0000256" key="5">
    <source>
        <dbReference type="SAM" id="Coils"/>
    </source>
</evidence>
<dbReference type="GO" id="GO:0006352">
    <property type="term" value="P:DNA-templated transcription initiation"/>
    <property type="evidence" value="ECO:0007669"/>
    <property type="project" value="InterPro"/>
</dbReference>
<dbReference type="PANTHER" id="PTHR43133">
    <property type="entry name" value="RNA POLYMERASE ECF-TYPE SIGMA FACTO"/>
    <property type="match status" value="1"/>
</dbReference>
<protein>
    <submittedName>
        <fullName evidence="8">RNA polymerase sigma-70 factor, ECF subfamily</fullName>
    </submittedName>
</protein>
<feature type="coiled-coil region" evidence="5">
    <location>
        <begin position="95"/>
        <end position="122"/>
    </location>
</feature>
<keyword evidence="4" id="KW-0804">Transcription</keyword>
<keyword evidence="2" id="KW-0805">Transcription regulation</keyword>
<dbReference type="Gene3D" id="1.10.10.10">
    <property type="entry name" value="Winged helix-like DNA-binding domain superfamily/Winged helix DNA-binding domain"/>
    <property type="match status" value="1"/>
</dbReference>
<dbReference type="InterPro" id="IPR013324">
    <property type="entry name" value="RNA_pol_sigma_r3/r4-like"/>
</dbReference>
<evidence type="ECO:0000256" key="4">
    <source>
        <dbReference type="ARBA" id="ARBA00023163"/>
    </source>
</evidence>
<dbReference type="AlphaFoldDB" id="A0A1G9VTG1"/>
<gene>
    <name evidence="8" type="ORF">SAMN04488074_12663</name>
</gene>
<dbReference type="PANTHER" id="PTHR43133:SF62">
    <property type="entry name" value="RNA POLYMERASE SIGMA FACTOR SIGZ"/>
    <property type="match status" value="1"/>
</dbReference>
<keyword evidence="3" id="KW-0731">Sigma factor</keyword>
<evidence type="ECO:0000256" key="2">
    <source>
        <dbReference type="ARBA" id="ARBA00023015"/>
    </source>
</evidence>
<dbReference type="Pfam" id="PF08281">
    <property type="entry name" value="Sigma70_r4_2"/>
    <property type="match status" value="1"/>
</dbReference>
<dbReference type="InterPro" id="IPR013325">
    <property type="entry name" value="RNA_pol_sigma_r2"/>
</dbReference>
<evidence type="ECO:0000313" key="9">
    <source>
        <dbReference type="Proteomes" id="UP000199682"/>
    </source>
</evidence>
<accession>A0A1G9VTG1</accession>
<dbReference type="InterPro" id="IPR039425">
    <property type="entry name" value="RNA_pol_sigma-70-like"/>
</dbReference>